<keyword evidence="5 7" id="KW-0234">DNA repair</keyword>
<feature type="domain" description="DNA replication/recombination mediator RecO N-terminal" evidence="8">
    <location>
        <begin position="1"/>
        <end position="78"/>
    </location>
</feature>
<dbReference type="NCBIfam" id="TIGR00613">
    <property type="entry name" value="reco"/>
    <property type="match status" value="1"/>
</dbReference>
<sequence>MIVRTDAVVLRSFDYGETSRIVTLLTRQNGIVGAMAKGARRPTSTFGSTLQPGSYVQAVYYYKPERGLQTLREVSHLQRFPRLTTDLERVTLALRALELTRALLDEGDVQPLALEALARTLTFLDAAEDRLGNALLWFQLHFANLLGFSPDLHRAELDALPDEGGVLLLETGAVRDAADGPRQIAASRAALRAFAVFARVDLQTAGRMTLDADVRSEVETLVDAYLAVHAGSNVPDRVRRIAGEIGAGREEV</sequence>
<evidence type="ECO:0000256" key="2">
    <source>
        <dbReference type="ARBA" id="ARBA00021310"/>
    </source>
</evidence>
<dbReference type="InterPro" id="IPR037278">
    <property type="entry name" value="ARFGAP/RecO"/>
</dbReference>
<evidence type="ECO:0000313" key="9">
    <source>
        <dbReference type="EMBL" id="OZC03685.1"/>
    </source>
</evidence>
<reference evidence="9 10" key="1">
    <citation type="submission" date="2016-11" db="EMBL/GenBank/DDBJ databases">
        <title>Study of marine rhodopsin-containing bacteria.</title>
        <authorList>
            <person name="Yoshizawa S."/>
            <person name="Kumagai Y."/>
            <person name="Kogure K."/>
        </authorList>
    </citation>
    <scope>NUCLEOTIDE SEQUENCE [LARGE SCALE GENOMIC DNA]</scope>
    <source>
        <strain evidence="9 10">SG-29</strain>
    </source>
</reference>
<dbReference type="InterPro" id="IPR042242">
    <property type="entry name" value="RecO_C"/>
</dbReference>
<evidence type="ECO:0000256" key="1">
    <source>
        <dbReference type="ARBA" id="ARBA00007452"/>
    </source>
</evidence>
<dbReference type="GO" id="GO:0043590">
    <property type="term" value="C:bacterial nucleoid"/>
    <property type="evidence" value="ECO:0007669"/>
    <property type="project" value="TreeGrafter"/>
</dbReference>
<dbReference type="InterPro" id="IPR022572">
    <property type="entry name" value="DNA_rep/recomb_RecO_N"/>
</dbReference>
<dbReference type="Pfam" id="PF11967">
    <property type="entry name" value="RecO_N"/>
    <property type="match status" value="1"/>
</dbReference>
<protein>
    <recommendedName>
        <fullName evidence="2 7">DNA repair protein RecO</fullName>
    </recommendedName>
    <alternativeName>
        <fullName evidence="6 7">Recombination protein O</fullName>
    </alternativeName>
</protein>
<evidence type="ECO:0000256" key="7">
    <source>
        <dbReference type="HAMAP-Rule" id="MF_00201"/>
    </source>
</evidence>
<dbReference type="PANTHER" id="PTHR33991">
    <property type="entry name" value="DNA REPAIR PROTEIN RECO"/>
    <property type="match status" value="1"/>
</dbReference>
<keyword evidence="3 7" id="KW-0227">DNA damage</keyword>
<keyword evidence="10" id="KW-1185">Reference proteome</keyword>
<dbReference type="OrthoDB" id="9789152at2"/>
<evidence type="ECO:0000256" key="6">
    <source>
        <dbReference type="ARBA" id="ARBA00033409"/>
    </source>
</evidence>
<dbReference type="Gene3D" id="1.20.1440.120">
    <property type="entry name" value="Recombination protein O, C-terminal domain"/>
    <property type="match status" value="1"/>
</dbReference>
<name>A0A259U0Y8_9BACT</name>
<gene>
    <name evidence="7" type="primary">recO</name>
    <name evidence="9" type="ORF">BSZ36_12250</name>
</gene>
<organism evidence="9 10">
    <name type="scientific">Rubricoccus marinus</name>
    <dbReference type="NCBI Taxonomy" id="716817"/>
    <lineage>
        <taxon>Bacteria</taxon>
        <taxon>Pseudomonadati</taxon>
        <taxon>Rhodothermota</taxon>
        <taxon>Rhodothermia</taxon>
        <taxon>Rhodothermales</taxon>
        <taxon>Rubricoccaceae</taxon>
        <taxon>Rubricoccus</taxon>
    </lineage>
</organism>
<evidence type="ECO:0000256" key="3">
    <source>
        <dbReference type="ARBA" id="ARBA00022763"/>
    </source>
</evidence>
<dbReference type="Proteomes" id="UP000216446">
    <property type="component" value="Unassembled WGS sequence"/>
</dbReference>
<dbReference type="SUPFAM" id="SSF50249">
    <property type="entry name" value="Nucleic acid-binding proteins"/>
    <property type="match status" value="1"/>
</dbReference>
<dbReference type="RefSeq" id="WP_094549319.1">
    <property type="nucleotide sequence ID" value="NZ_MQWB01000001.1"/>
</dbReference>
<accession>A0A259U0Y8</accession>
<dbReference type="HAMAP" id="MF_00201">
    <property type="entry name" value="RecO"/>
    <property type="match status" value="1"/>
</dbReference>
<dbReference type="PANTHER" id="PTHR33991:SF1">
    <property type="entry name" value="DNA REPAIR PROTEIN RECO"/>
    <property type="match status" value="1"/>
</dbReference>
<dbReference type="InterPro" id="IPR003717">
    <property type="entry name" value="RecO"/>
</dbReference>
<dbReference type="Pfam" id="PF02565">
    <property type="entry name" value="RecO_C"/>
    <property type="match status" value="1"/>
</dbReference>
<evidence type="ECO:0000256" key="4">
    <source>
        <dbReference type="ARBA" id="ARBA00023172"/>
    </source>
</evidence>
<comment type="similarity">
    <text evidence="1 7">Belongs to the RecO family.</text>
</comment>
<dbReference type="GO" id="GO:0006302">
    <property type="term" value="P:double-strand break repair"/>
    <property type="evidence" value="ECO:0007669"/>
    <property type="project" value="TreeGrafter"/>
</dbReference>
<evidence type="ECO:0000259" key="8">
    <source>
        <dbReference type="Pfam" id="PF11967"/>
    </source>
</evidence>
<keyword evidence="4 7" id="KW-0233">DNA recombination</keyword>
<dbReference type="AlphaFoldDB" id="A0A259U0Y8"/>
<comment type="caution">
    <text evidence="9">The sequence shown here is derived from an EMBL/GenBank/DDBJ whole genome shotgun (WGS) entry which is preliminary data.</text>
</comment>
<comment type="function">
    <text evidence="7">Involved in DNA repair and RecF pathway recombination.</text>
</comment>
<dbReference type="GO" id="GO:0006310">
    <property type="term" value="P:DNA recombination"/>
    <property type="evidence" value="ECO:0007669"/>
    <property type="project" value="UniProtKB-UniRule"/>
</dbReference>
<dbReference type="InterPro" id="IPR012340">
    <property type="entry name" value="NA-bd_OB-fold"/>
</dbReference>
<dbReference type="InParanoid" id="A0A259U0Y8"/>
<dbReference type="EMBL" id="MQWB01000001">
    <property type="protein sequence ID" value="OZC03685.1"/>
    <property type="molecule type" value="Genomic_DNA"/>
</dbReference>
<evidence type="ECO:0000313" key="10">
    <source>
        <dbReference type="Proteomes" id="UP000216446"/>
    </source>
</evidence>
<dbReference type="SUPFAM" id="SSF57863">
    <property type="entry name" value="ArfGap/RecO-like zinc finger"/>
    <property type="match status" value="1"/>
</dbReference>
<dbReference type="Gene3D" id="2.40.50.140">
    <property type="entry name" value="Nucleic acid-binding proteins"/>
    <property type="match status" value="1"/>
</dbReference>
<evidence type="ECO:0000256" key="5">
    <source>
        <dbReference type="ARBA" id="ARBA00023204"/>
    </source>
</evidence>
<proteinExistence type="inferred from homology"/>